<feature type="region of interest" description="Disordered" evidence="1">
    <location>
        <begin position="400"/>
        <end position="452"/>
    </location>
</feature>
<evidence type="ECO:0008006" key="4">
    <source>
        <dbReference type="Google" id="ProtNLM"/>
    </source>
</evidence>
<evidence type="ECO:0000313" key="3">
    <source>
        <dbReference type="Proteomes" id="UP000663131"/>
    </source>
</evidence>
<dbReference type="AlphaFoldDB" id="A0A871RB74"/>
<feature type="compositionally biased region" description="Low complexity" evidence="1">
    <location>
        <begin position="222"/>
        <end position="237"/>
    </location>
</feature>
<dbReference type="PANTHER" id="PTHR37283">
    <property type="entry name" value="PH DOMAIN-CONTAINING PROTEIN YHR131C"/>
    <property type="match status" value="1"/>
</dbReference>
<dbReference type="Gene3D" id="2.30.29.30">
    <property type="entry name" value="Pleckstrin-homology domain (PH domain)/Phosphotyrosine-binding domain (PTB)"/>
    <property type="match status" value="1"/>
</dbReference>
<reference evidence="2" key="2">
    <citation type="journal article" name="BMC Genomics">
        <title>New genome assemblies reveal patterns of domestication and adaptation across Brettanomyces (Dekkera) species.</title>
        <authorList>
            <person name="Roach M.J."/>
            <person name="Borneman A.R."/>
        </authorList>
    </citation>
    <scope>NUCLEOTIDE SEQUENCE</scope>
    <source>
        <strain evidence="2">UCD 2041</strain>
    </source>
</reference>
<feature type="compositionally biased region" description="Low complexity" evidence="1">
    <location>
        <begin position="490"/>
        <end position="503"/>
    </location>
</feature>
<organism evidence="2 3">
    <name type="scientific">Dekkera bruxellensis</name>
    <name type="common">Brettanomyces custersii</name>
    <dbReference type="NCBI Taxonomy" id="5007"/>
    <lineage>
        <taxon>Eukaryota</taxon>
        <taxon>Fungi</taxon>
        <taxon>Dikarya</taxon>
        <taxon>Ascomycota</taxon>
        <taxon>Saccharomycotina</taxon>
        <taxon>Pichiomycetes</taxon>
        <taxon>Pichiales</taxon>
        <taxon>Pichiaceae</taxon>
        <taxon>Brettanomyces</taxon>
    </lineage>
</organism>
<evidence type="ECO:0000313" key="2">
    <source>
        <dbReference type="EMBL" id="QOU21904.1"/>
    </source>
</evidence>
<dbReference type="EMBL" id="CP063137">
    <property type="protein sequence ID" value="QOU21904.1"/>
    <property type="molecule type" value="Genomic_DNA"/>
</dbReference>
<name>A0A871RB74_DEKBR</name>
<dbReference type="KEGG" id="bbrx:BRETT_002068"/>
<dbReference type="Proteomes" id="UP000663131">
    <property type="component" value="Chromosome 9"/>
</dbReference>
<gene>
    <name evidence="2" type="ORF">BRETT_002068</name>
</gene>
<feature type="region of interest" description="Disordered" evidence="1">
    <location>
        <begin position="469"/>
        <end position="553"/>
    </location>
</feature>
<feature type="compositionally biased region" description="Polar residues" evidence="1">
    <location>
        <begin position="432"/>
        <end position="452"/>
    </location>
</feature>
<reference evidence="2" key="1">
    <citation type="submission" date="2020-10" db="EMBL/GenBank/DDBJ databases">
        <authorList>
            <person name="Palmer J.M."/>
        </authorList>
    </citation>
    <scope>NUCLEOTIDE SEQUENCE</scope>
    <source>
        <strain evidence="2">UCD 2041</strain>
    </source>
</reference>
<feature type="region of interest" description="Disordered" evidence="1">
    <location>
        <begin position="55"/>
        <end position="76"/>
    </location>
</feature>
<accession>A0A871RB74</accession>
<dbReference type="InterPro" id="IPR011993">
    <property type="entry name" value="PH-like_dom_sf"/>
</dbReference>
<dbReference type="PANTHER" id="PTHR37283:SF1">
    <property type="entry name" value="PH DOMAIN-CONTAINING PROTEIN YHR131C"/>
    <property type="match status" value="1"/>
</dbReference>
<sequence length="764" mass="85928">MSELQIDHRARSQTFSHHRRSRLGLKQMLNSGMRQRSGSTPLIYPSKVSSRLPSKTISGNLSMSSSGTNQLVRTRSKSTTDLFLEKQRLRSGPTKSQQPGYLELVDPFPVLPPPYEWIAPGKPKAVFPCGPAAENPPSYSPCVYKIAALMRKMEWVTPYQMALQRHWRTCLVELNSTQLNIYEYDPDELFDTPAGNANQGSAHSIFSLRSGHRFGHRSRTKSFASEASSRSRASSVSTNNDAADSRNMANGGRYNVDDFRSALTKADDLERLELFRNRGIMNKDRLERSYTLQYGKVGLAIDYKKRRYVLRFRLQTEQFLLQFPSAAMMIEWYTAISTGIDNSLDLNRRPMPKYRTVPRRRRHRRNQESEHLHYHSFENFLRGSSSDLSGMMSHFKHKIKGAVKSGTPMSRSSNSSSRSLDQEEQLEEESGIVNNDAETSEWLNSNERSSGNISALRSRALTDHTIEEYGEDLNSPISNSRDAPDDQGEDISSLHDILSSNSSENHDHLSAFEEVSESEVAESATGDLLGSSSNQVSEEALQDALQKSRNTRNTKLATGNDLVTKAVQIQPILDIPLAPDNSGTLIRTVISNASSLSSANIGSPGLVSSTPTTSISSNILSPANVKSTSQTQAEDNSNSIVISGFDVEEESIQYVDFGEKLKPCTSLLTFPTKRRQVKDAIRCMFPLLSTEKWTGNYLVKEASPAYKPETVWNMEYDPKKLDPRQLLTMERRYHECSFLQEYMVGQKDLIAKINYGFDDNRYCF</sequence>
<feature type="compositionally biased region" description="Low complexity" evidence="1">
    <location>
        <begin position="410"/>
        <end position="419"/>
    </location>
</feature>
<evidence type="ECO:0000256" key="1">
    <source>
        <dbReference type="SAM" id="MobiDB-lite"/>
    </source>
</evidence>
<proteinExistence type="predicted"/>
<feature type="region of interest" description="Disordered" evidence="1">
    <location>
        <begin position="219"/>
        <end position="249"/>
    </location>
</feature>
<dbReference type="RefSeq" id="XP_041138397.1">
    <property type="nucleotide sequence ID" value="XM_041280606.1"/>
</dbReference>
<dbReference type="GeneID" id="64573992"/>
<dbReference type="OrthoDB" id="5865767at2759"/>
<protein>
    <recommendedName>
        <fullName evidence="4">PH domain-containing protein</fullName>
    </recommendedName>
</protein>
<dbReference type="SUPFAM" id="SSF50729">
    <property type="entry name" value="PH domain-like"/>
    <property type="match status" value="1"/>
</dbReference>